<dbReference type="Gene3D" id="3.40.50.300">
    <property type="entry name" value="P-loop containing nucleotide triphosphate hydrolases"/>
    <property type="match status" value="1"/>
</dbReference>
<protein>
    <recommendedName>
        <fullName evidence="2">Nephrocystin 3-like N-terminal domain-containing protein</fullName>
    </recommendedName>
</protein>
<proteinExistence type="predicted"/>
<organism evidence="3 4">
    <name type="scientific">Favolaschia claudopus</name>
    <dbReference type="NCBI Taxonomy" id="2862362"/>
    <lineage>
        <taxon>Eukaryota</taxon>
        <taxon>Fungi</taxon>
        <taxon>Dikarya</taxon>
        <taxon>Basidiomycota</taxon>
        <taxon>Agaricomycotina</taxon>
        <taxon>Agaricomycetes</taxon>
        <taxon>Agaricomycetidae</taxon>
        <taxon>Agaricales</taxon>
        <taxon>Marasmiineae</taxon>
        <taxon>Mycenaceae</taxon>
        <taxon>Favolaschia</taxon>
    </lineage>
</organism>
<dbReference type="Pfam" id="PF24883">
    <property type="entry name" value="NPHP3_N"/>
    <property type="match status" value="2"/>
</dbReference>
<dbReference type="PANTHER" id="PTHR10039">
    <property type="entry name" value="AMELOGENIN"/>
    <property type="match status" value="1"/>
</dbReference>
<gene>
    <name evidence="3" type="ORF">R3P38DRAFT_3522314</name>
</gene>
<dbReference type="SUPFAM" id="SSF52540">
    <property type="entry name" value="P-loop containing nucleoside triphosphate hydrolases"/>
    <property type="match status" value="1"/>
</dbReference>
<sequence>MAETYSLLIHRAEGVSKLPGALLGKPKLYTTVYLHDYPVLTTHIVEGTLSPQWMCIGNIASVYRSTILIGECHTTVADLLKQSGANTSTTLDMKRKTSVSGRLIVCLDHALRHSTSTNEVSVNLSNSDSIEPSSCLPTDILAKFRYLTESDLLGQLKPAQYNASLHEECLGGTRQTILTKLIEGLTSSQSNITWLVGKPGTGKSTIAYTVAQHFSTSHQIGAFVFFARDDSKNSNKGSLRRTGHIGRPVVIIIDALDECLDPASRRALVSLIAIDMKRLHPAFRLLITSRPDLDIVRALSSQSHITAHQLEIGTEDATRDIQLYLRQRMRELSERCGVENSRWPAEHDLNPPRRLQQLLDAGPEWLHTMGSS</sequence>
<evidence type="ECO:0000256" key="1">
    <source>
        <dbReference type="ARBA" id="ARBA00022737"/>
    </source>
</evidence>
<keyword evidence="4" id="KW-1185">Reference proteome</keyword>
<dbReference type="InterPro" id="IPR056884">
    <property type="entry name" value="NPHP3-like_N"/>
</dbReference>
<dbReference type="EMBL" id="JAWWNJ010000003">
    <property type="protein sequence ID" value="KAK7059348.1"/>
    <property type="molecule type" value="Genomic_DNA"/>
</dbReference>
<feature type="domain" description="Nephrocystin 3-like N-terminal" evidence="2">
    <location>
        <begin position="245"/>
        <end position="290"/>
    </location>
</feature>
<evidence type="ECO:0000313" key="4">
    <source>
        <dbReference type="Proteomes" id="UP001362999"/>
    </source>
</evidence>
<dbReference type="InterPro" id="IPR035892">
    <property type="entry name" value="C2_domain_sf"/>
</dbReference>
<evidence type="ECO:0000259" key="2">
    <source>
        <dbReference type="Pfam" id="PF24883"/>
    </source>
</evidence>
<dbReference type="InterPro" id="IPR027417">
    <property type="entry name" value="P-loop_NTPase"/>
</dbReference>
<dbReference type="AlphaFoldDB" id="A0AAW0E348"/>
<keyword evidence="1" id="KW-0677">Repeat</keyword>
<accession>A0AAW0E348</accession>
<dbReference type="SUPFAM" id="SSF49562">
    <property type="entry name" value="C2 domain (Calcium/lipid-binding domain, CaLB)"/>
    <property type="match status" value="1"/>
</dbReference>
<dbReference type="PANTHER" id="PTHR10039:SF14">
    <property type="entry name" value="NACHT DOMAIN-CONTAINING PROTEIN"/>
    <property type="match status" value="1"/>
</dbReference>
<feature type="domain" description="Nephrocystin 3-like N-terminal" evidence="2">
    <location>
        <begin position="186"/>
        <end position="236"/>
    </location>
</feature>
<comment type="caution">
    <text evidence="3">The sequence shown here is derived from an EMBL/GenBank/DDBJ whole genome shotgun (WGS) entry which is preliminary data.</text>
</comment>
<dbReference type="Proteomes" id="UP001362999">
    <property type="component" value="Unassembled WGS sequence"/>
</dbReference>
<name>A0AAW0E348_9AGAR</name>
<evidence type="ECO:0000313" key="3">
    <source>
        <dbReference type="EMBL" id="KAK7059348.1"/>
    </source>
</evidence>
<reference evidence="3 4" key="1">
    <citation type="journal article" date="2024" name="J Genomics">
        <title>Draft genome sequencing and assembly of Favolaschia claudopus CIRM-BRFM 2984 isolated from oak limbs.</title>
        <authorList>
            <person name="Navarro D."/>
            <person name="Drula E."/>
            <person name="Chaduli D."/>
            <person name="Cazenave R."/>
            <person name="Ahrendt S."/>
            <person name="Wang J."/>
            <person name="Lipzen A."/>
            <person name="Daum C."/>
            <person name="Barry K."/>
            <person name="Grigoriev I.V."/>
            <person name="Favel A."/>
            <person name="Rosso M.N."/>
            <person name="Martin F."/>
        </authorList>
    </citation>
    <scope>NUCLEOTIDE SEQUENCE [LARGE SCALE GENOMIC DNA]</scope>
    <source>
        <strain evidence="3 4">CIRM-BRFM 2984</strain>
    </source>
</reference>